<dbReference type="PROSITE" id="PS50010">
    <property type="entry name" value="DH_2"/>
    <property type="match status" value="1"/>
</dbReference>
<evidence type="ECO:0000313" key="4">
    <source>
        <dbReference type="Proteomes" id="UP000193560"/>
    </source>
</evidence>
<dbReference type="InterPro" id="IPR011993">
    <property type="entry name" value="PH-like_dom_sf"/>
</dbReference>
<dbReference type="Gene3D" id="2.30.29.30">
    <property type="entry name" value="Pleckstrin-homology domain (PH domain)/Phosphotyrosine-binding domain (PTB)"/>
    <property type="match status" value="1"/>
</dbReference>
<protein>
    <recommendedName>
        <fullName evidence="2">DH domain-containing protein</fullName>
    </recommendedName>
</protein>
<gene>
    <name evidence="3" type="ORF">BCR42DRAFT_453182</name>
</gene>
<name>A0A1X2ICH7_9FUNG</name>
<dbReference type="InterPro" id="IPR035899">
    <property type="entry name" value="DBL_dom_sf"/>
</dbReference>
<dbReference type="GO" id="GO:0005085">
    <property type="term" value="F:guanyl-nucleotide exchange factor activity"/>
    <property type="evidence" value="ECO:0007669"/>
    <property type="project" value="InterPro"/>
</dbReference>
<dbReference type="SMART" id="SM00325">
    <property type="entry name" value="RhoGEF"/>
    <property type="match status" value="1"/>
</dbReference>
<keyword evidence="4" id="KW-1185">Reference proteome</keyword>
<feature type="compositionally biased region" description="Pro residues" evidence="1">
    <location>
        <begin position="413"/>
        <end position="422"/>
    </location>
</feature>
<feature type="compositionally biased region" description="Basic and acidic residues" evidence="1">
    <location>
        <begin position="829"/>
        <end position="839"/>
    </location>
</feature>
<dbReference type="InterPro" id="IPR053086">
    <property type="entry name" value="RhoGEF_domain"/>
</dbReference>
<feature type="domain" description="DH" evidence="2">
    <location>
        <begin position="132"/>
        <end position="342"/>
    </location>
</feature>
<dbReference type="PANTHER" id="PTHR45834:SF3">
    <property type="entry name" value="RHO GUANINE NUCLEOTIDE EXCHANGE FACTOR 3, ISOFORM L"/>
    <property type="match status" value="1"/>
</dbReference>
<evidence type="ECO:0000313" key="3">
    <source>
        <dbReference type="EMBL" id="ORZ13152.1"/>
    </source>
</evidence>
<sequence>MQYQSTSSYGCRYSCSSSSPLCSCHYSYCQPRRNSNSSHYPHYSHTTTIHHHYHYSPHSHSSSTASQSFCCQQFCNNVPTCISFSPTKNQQSCNYKSSPSSVSSCPIASTSSTFTDHRHQQRQHHDPKKYKMLTHSIQELIQSERDYVDDLYIMVEICLAVMHQQKWVSARHVAIMSRNSSDILAFHQRILASFYVSTHQSVELKCQAISQTFLDHQAEFMALYEDYCDGHSKAWNLCTEYRSKSEWPDFILQCQALIQEHQENMAMSSPSSSNKRIRFEDFLIKPIQRICRYQLLLKEIVKHANSTPSSSSSTSTSSSSYHSILTQAFNCMHHIATEIDRQNEKKEYQERTSRFIQRLESDWRLSKKCVAELGSIIISGALDIQYYMNKGDAYHPMVFDSSPHPHETTSTPPSFPSPPPSPINAASVSNNQAVKSRYLGCFVFASYIIMVQVKKQTLYEAKHWFPLHLVDLVDQDNDNNDFMLQHGEHIFICTASCTKEKQTWIEKIRLTQQSLYNKQHHNIGGIVSSLSNHPFSSTRFDISHHQRPQLRSSTTFFSNEPQIYHYHPHRSTRNELLPASSSSPSLLLAAAENTDHHTSRKKNRSLSTHLTSSSSGTKTTNPSLSSPSSPIFPTSYQNNHVPATDGKQQPPRRHSSLDLFTMASHNLTRVSLHFKSHHRNAMRDAVDQRIRDVCTRDYLSSRARHIVLDRKLSTNSSPLPPLAPPPTAMSSPLVAATSSVASFSPSPSPSTPLQATATSSSFSSSSLLVPSSPTYHPLQNRIPSPTLYPSPSSPLQVCQASSPCRSRRSNPKSPLTPTFHNDTGDNDNDEKNSDMDPSRKTSGTTMTEIPSKKKGRRVSLMLQSLWRRLRRAKTHKHASITKIDDPSHFQTPHRSTVSLPLTNPISPTVMHPHPMKIQEEDEEVDTNQQLHDILHHPATSNPIPSYSDFHLYQHSLNVK</sequence>
<dbReference type="EMBL" id="MCGE01000017">
    <property type="protein sequence ID" value="ORZ13152.1"/>
    <property type="molecule type" value="Genomic_DNA"/>
</dbReference>
<dbReference type="CDD" id="cd00160">
    <property type="entry name" value="RhoGEF"/>
    <property type="match status" value="1"/>
</dbReference>
<feature type="region of interest" description="Disordered" evidence="1">
    <location>
        <begin position="739"/>
        <end position="758"/>
    </location>
</feature>
<feature type="region of interest" description="Disordered" evidence="1">
    <location>
        <begin position="763"/>
        <end position="858"/>
    </location>
</feature>
<feature type="compositionally biased region" description="Low complexity" evidence="1">
    <location>
        <begin position="763"/>
        <end position="773"/>
    </location>
</feature>
<evidence type="ECO:0000259" key="2">
    <source>
        <dbReference type="PROSITE" id="PS50010"/>
    </source>
</evidence>
<feature type="compositionally biased region" description="Low complexity" evidence="1">
    <location>
        <begin position="605"/>
        <end position="635"/>
    </location>
</feature>
<feature type="region of interest" description="Disordered" evidence="1">
    <location>
        <begin position="398"/>
        <end position="424"/>
    </location>
</feature>
<reference evidence="3 4" key="1">
    <citation type="submission" date="2016-07" db="EMBL/GenBank/DDBJ databases">
        <title>Pervasive Adenine N6-methylation of Active Genes in Fungi.</title>
        <authorList>
            <consortium name="DOE Joint Genome Institute"/>
            <person name="Mondo S.J."/>
            <person name="Dannebaum R.O."/>
            <person name="Kuo R.C."/>
            <person name="Labutti K."/>
            <person name="Haridas S."/>
            <person name="Kuo A."/>
            <person name="Salamov A."/>
            <person name="Ahrendt S.R."/>
            <person name="Lipzen A."/>
            <person name="Sullivan W."/>
            <person name="Andreopoulos W.B."/>
            <person name="Clum A."/>
            <person name="Lindquist E."/>
            <person name="Daum C."/>
            <person name="Ramamoorthy G.K."/>
            <person name="Gryganskyi A."/>
            <person name="Culley D."/>
            <person name="Magnuson J.K."/>
            <person name="James T.Y."/>
            <person name="O'Malley M.A."/>
            <person name="Stajich J.E."/>
            <person name="Spatafora J.W."/>
            <person name="Visel A."/>
            <person name="Grigoriev I.V."/>
        </authorList>
    </citation>
    <scope>NUCLEOTIDE SEQUENCE [LARGE SCALE GENOMIC DNA]</scope>
    <source>
        <strain evidence="3 4">NRRL 1336</strain>
    </source>
</reference>
<dbReference type="GO" id="GO:0005829">
    <property type="term" value="C:cytosol"/>
    <property type="evidence" value="ECO:0007669"/>
    <property type="project" value="TreeGrafter"/>
</dbReference>
<dbReference type="OrthoDB" id="1716625at2759"/>
<dbReference type="STRING" id="90262.A0A1X2ICH7"/>
<dbReference type="PANTHER" id="PTHR45834">
    <property type="entry name" value="RHO GUANINE NUCLEOTIDE EXCHANGE FACTOR 9-RELATED"/>
    <property type="match status" value="1"/>
</dbReference>
<comment type="caution">
    <text evidence="3">The sequence shown here is derived from an EMBL/GenBank/DDBJ whole genome shotgun (WGS) entry which is preliminary data.</text>
</comment>
<feature type="compositionally biased region" description="Polar residues" evidence="1">
    <location>
        <begin position="888"/>
        <end position="903"/>
    </location>
</feature>
<organism evidence="3 4">
    <name type="scientific">Absidia repens</name>
    <dbReference type="NCBI Taxonomy" id="90262"/>
    <lineage>
        <taxon>Eukaryota</taxon>
        <taxon>Fungi</taxon>
        <taxon>Fungi incertae sedis</taxon>
        <taxon>Mucoromycota</taxon>
        <taxon>Mucoromycotina</taxon>
        <taxon>Mucoromycetes</taxon>
        <taxon>Mucorales</taxon>
        <taxon>Cunninghamellaceae</taxon>
        <taxon>Absidia</taxon>
    </lineage>
</organism>
<feature type="region of interest" description="Disordered" evidence="1">
    <location>
        <begin position="591"/>
        <end position="654"/>
    </location>
</feature>
<dbReference type="Gene3D" id="1.20.900.10">
    <property type="entry name" value="Dbl homology (DH) domain"/>
    <property type="match status" value="1"/>
</dbReference>
<dbReference type="AlphaFoldDB" id="A0A1X2ICH7"/>
<dbReference type="SUPFAM" id="SSF48065">
    <property type="entry name" value="DBL homology domain (DH-domain)"/>
    <property type="match status" value="1"/>
</dbReference>
<proteinExistence type="predicted"/>
<accession>A0A1X2ICH7</accession>
<feature type="region of interest" description="Disordered" evidence="1">
    <location>
        <begin position="876"/>
        <end position="903"/>
    </location>
</feature>
<evidence type="ECO:0000256" key="1">
    <source>
        <dbReference type="SAM" id="MobiDB-lite"/>
    </source>
</evidence>
<dbReference type="Pfam" id="PF00621">
    <property type="entry name" value="RhoGEF"/>
    <property type="match status" value="1"/>
</dbReference>
<dbReference type="InterPro" id="IPR000219">
    <property type="entry name" value="DH_dom"/>
</dbReference>
<feature type="compositionally biased region" description="Polar residues" evidence="1">
    <location>
        <begin position="811"/>
        <end position="821"/>
    </location>
</feature>
<dbReference type="SUPFAM" id="SSF50729">
    <property type="entry name" value="PH domain-like"/>
    <property type="match status" value="1"/>
</dbReference>
<dbReference type="Proteomes" id="UP000193560">
    <property type="component" value="Unassembled WGS sequence"/>
</dbReference>